<protein>
    <submittedName>
        <fullName evidence="1">Uncharacterized protein</fullName>
    </submittedName>
</protein>
<gene>
    <name evidence="1" type="ORF">AKJ31_11330</name>
</gene>
<dbReference type="RefSeq" id="WP_053409211.1">
    <property type="nucleotide sequence ID" value="NZ_DAIPHI010000026.1"/>
</dbReference>
<dbReference type="EMBL" id="LHPI01000009">
    <property type="protein sequence ID" value="KOO07474.1"/>
    <property type="molecule type" value="Genomic_DNA"/>
</dbReference>
<evidence type="ECO:0000313" key="1">
    <source>
        <dbReference type="EMBL" id="KOO07474.1"/>
    </source>
</evidence>
<dbReference type="PATRIC" id="fig|171383.3.peg.2313"/>
<comment type="caution">
    <text evidence="1">The sequence shown here is derived from an EMBL/GenBank/DDBJ whole genome shotgun (WGS) entry which is preliminary data.</text>
</comment>
<accession>A0A0M0HZH4</accession>
<dbReference type="OrthoDB" id="5736952at2"/>
<dbReference type="Proteomes" id="UP000037530">
    <property type="component" value="Unassembled WGS sequence"/>
</dbReference>
<evidence type="ECO:0000313" key="2">
    <source>
        <dbReference type="Proteomes" id="UP000037530"/>
    </source>
</evidence>
<name>A0A0M0HZH4_9VIBR</name>
<dbReference type="AlphaFoldDB" id="A0A0M0HZH4"/>
<sequence>MQVKHLLDYKTLAIAALAVIVIFLASSQLINSLHVSGLEISLNRYSHNSERVNESSVADDNAVIASMLSSTFAGGYEYELAAKALSWQSYKQLTDKEAELTKQYLLSSIRTRPTWYATYLELAQLEPSDSRVEQVKLAQRFGPNMPLTLFAQFDVGFSRWNQLDSQQRVELSTSFLTTALKWKYREELSRLLTYSPGAERMCRLLAFNNTTHEKCQTNING</sequence>
<dbReference type="STRING" id="171383.AKJ31_11330"/>
<organism evidence="1 2">
    <name type="scientific">Vibrio hepatarius</name>
    <dbReference type="NCBI Taxonomy" id="171383"/>
    <lineage>
        <taxon>Bacteria</taxon>
        <taxon>Pseudomonadati</taxon>
        <taxon>Pseudomonadota</taxon>
        <taxon>Gammaproteobacteria</taxon>
        <taxon>Vibrionales</taxon>
        <taxon>Vibrionaceae</taxon>
        <taxon>Vibrio</taxon>
        <taxon>Vibrio oreintalis group</taxon>
    </lineage>
</organism>
<reference evidence="2" key="1">
    <citation type="submission" date="2015-08" db="EMBL/GenBank/DDBJ databases">
        <title>Vibrio galatheae sp. nov., a novel member of the Vibrionaceae family isolated from the Solomon Islands.</title>
        <authorList>
            <person name="Giubergia S."/>
            <person name="Machado H."/>
            <person name="Mateiu R.V."/>
            <person name="Gram L."/>
        </authorList>
    </citation>
    <scope>NUCLEOTIDE SEQUENCE [LARGE SCALE GENOMIC DNA]</scope>
    <source>
        <strain evidence="2">DSM 19134</strain>
    </source>
</reference>
<proteinExistence type="predicted"/>
<keyword evidence="2" id="KW-1185">Reference proteome</keyword>